<dbReference type="Gene3D" id="2.160.20.10">
    <property type="entry name" value="Single-stranded right-handed beta-helix, Pectin lyase-like"/>
    <property type="match status" value="1"/>
</dbReference>
<dbReference type="InterPro" id="IPR012334">
    <property type="entry name" value="Pectin_lyas_fold"/>
</dbReference>
<dbReference type="InterPro" id="IPR006626">
    <property type="entry name" value="PbH1"/>
</dbReference>
<dbReference type="SUPFAM" id="SSF51126">
    <property type="entry name" value="Pectin lyase-like"/>
    <property type="match status" value="1"/>
</dbReference>
<gene>
    <name evidence="1" type="ORF">SHI21_16905</name>
</gene>
<accession>A0ABU5VXW6</accession>
<comment type="caution">
    <text evidence="1">The sequence shown here is derived from an EMBL/GenBank/DDBJ whole genome shotgun (WGS) entry which is preliminary data.</text>
</comment>
<evidence type="ECO:0000313" key="2">
    <source>
        <dbReference type="Proteomes" id="UP001302274"/>
    </source>
</evidence>
<organism evidence="1 2">
    <name type="scientific">Bacteriovorax antarcticus</name>
    <dbReference type="NCBI Taxonomy" id="3088717"/>
    <lineage>
        <taxon>Bacteria</taxon>
        <taxon>Pseudomonadati</taxon>
        <taxon>Bdellovibrionota</taxon>
        <taxon>Bacteriovoracia</taxon>
        <taxon>Bacteriovoracales</taxon>
        <taxon>Bacteriovoracaceae</taxon>
        <taxon>Bacteriovorax</taxon>
    </lineage>
</organism>
<dbReference type="Proteomes" id="UP001302274">
    <property type="component" value="Unassembled WGS sequence"/>
</dbReference>
<proteinExistence type="predicted"/>
<dbReference type="RefSeq" id="WP_323578103.1">
    <property type="nucleotide sequence ID" value="NZ_JAYGJQ010000002.1"/>
</dbReference>
<dbReference type="SMART" id="SM00710">
    <property type="entry name" value="PbH1"/>
    <property type="match status" value="4"/>
</dbReference>
<name>A0ABU5VXW6_9BACT</name>
<keyword evidence="2" id="KW-1185">Reference proteome</keyword>
<dbReference type="InterPro" id="IPR011050">
    <property type="entry name" value="Pectin_lyase_fold/virulence"/>
</dbReference>
<dbReference type="EMBL" id="JAYGJQ010000002">
    <property type="protein sequence ID" value="MEA9357913.1"/>
    <property type="molecule type" value="Genomic_DNA"/>
</dbReference>
<sequence length="475" mass="51201">MNKNKKLCMIGFAVTGGVLFTAFQNFTDVTNPGAKACSVAKVNELLEPATDTKWIVKLNCSTKLPAAQQITKQIIYEGKAASGATLDCAGSTIYKAGADALVIRSKVVMKDNVKTWERPENVTVKNCNIQGGVRIYGMAKNGEGLDLRESSRQDANHSKRAKDNAPKNIMLHKIKIASEGRIALYISPGVTFVTLQNSSISGNSPLAVYLDAESANNSFLNNSINTVTEKRELFAIDGSANNIIQGNKFSSLSNGGIYVYRNCGEGGTIRHQTPSGNKIQDNIFYYNKYKGGNPSILLGSRNGNRKYCDLDNGFPWGSSVNDGDYARNNIVTGNKIYVRSVNDMIVSNHSSNQVNTNYTVTAATVNSVGAPPVVTKPIVTSPGNSCQAISKSCGYDMGLYRDGQRGGVKGYLKRDNKCNYSVRVTASKNGADSGFINAKSVQVVGDRGYRYTAKIANNEFVVTSSAGQEVCQINL</sequence>
<evidence type="ECO:0000313" key="1">
    <source>
        <dbReference type="EMBL" id="MEA9357913.1"/>
    </source>
</evidence>
<protein>
    <submittedName>
        <fullName evidence="1">Right-handed parallel beta-helix repeat-containing protein</fullName>
    </submittedName>
</protein>
<reference evidence="1 2" key="1">
    <citation type="submission" date="2023-11" db="EMBL/GenBank/DDBJ databases">
        <title>A Novel Polar Bacteriovorax (B. antarcticus) Isolated from the Biocrust in Antarctica.</title>
        <authorList>
            <person name="Mun W."/>
            <person name="Choi S.Y."/>
            <person name="Mitchell R.J."/>
        </authorList>
    </citation>
    <scope>NUCLEOTIDE SEQUENCE [LARGE SCALE GENOMIC DNA]</scope>
    <source>
        <strain evidence="1 2">PP10</strain>
    </source>
</reference>